<keyword evidence="1" id="KW-0812">Transmembrane</keyword>
<evidence type="ECO:0000313" key="4">
    <source>
        <dbReference type="Proteomes" id="UP000263900"/>
    </source>
</evidence>
<gene>
    <name evidence="3" type="ORF">D3H65_21370</name>
</gene>
<organism evidence="3 4">
    <name type="scientific">Paraflavitalea soli</name>
    <dbReference type="NCBI Taxonomy" id="2315862"/>
    <lineage>
        <taxon>Bacteria</taxon>
        <taxon>Pseudomonadati</taxon>
        <taxon>Bacteroidota</taxon>
        <taxon>Chitinophagia</taxon>
        <taxon>Chitinophagales</taxon>
        <taxon>Chitinophagaceae</taxon>
        <taxon>Paraflavitalea</taxon>
    </lineage>
</organism>
<dbReference type="AlphaFoldDB" id="A0A3B7MT07"/>
<dbReference type="Pfam" id="PF06580">
    <property type="entry name" value="His_kinase"/>
    <property type="match status" value="1"/>
</dbReference>
<evidence type="ECO:0000256" key="1">
    <source>
        <dbReference type="SAM" id="Phobius"/>
    </source>
</evidence>
<feature type="transmembrane region" description="Helical" evidence="1">
    <location>
        <begin position="114"/>
        <end position="138"/>
    </location>
</feature>
<feature type="domain" description="Signal transduction histidine kinase internal region" evidence="2">
    <location>
        <begin position="159"/>
        <end position="234"/>
    </location>
</feature>
<dbReference type="Gene3D" id="3.30.565.10">
    <property type="entry name" value="Histidine kinase-like ATPase, C-terminal domain"/>
    <property type="match status" value="1"/>
</dbReference>
<keyword evidence="4" id="KW-1185">Reference proteome</keyword>
<evidence type="ECO:0000259" key="2">
    <source>
        <dbReference type="Pfam" id="PF06580"/>
    </source>
</evidence>
<protein>
    <submittedName>
        <fullName evidence="3">Histidine kinase</fullName>
    </submittedName>
</protein>
<dbReference type="PANTHER" id="PTHR34220:SF7">
    <property type="entry name" value="SENSOR HISTIDINE KINASE YPDA"/>
    <property type="match status" value="1"/>
</dbReference>
<feature type="transmembrane region" description="Helical" evidence="1">
    <location>
        <begin position="44"/>
        <end position="65"/>
    </location>
</feature>
<dbReference type="OrthoDB" id="9809908at2"/>
<keyword evidence="1" id="KW-1133">Transmembrane helix</keyword>
<keyword evidence="1" id="KW-0472">Membrane</keyword>
<feature type="transmembrane region" description="Helical" evidence="1">
    <location>
        <begin position="77"/>
        <end position="94"/>
    </location>
</feature>
<dbReference type="EMBL" id="CP032157">
    <property type="protein sequence ID" value="AXY76389.1"/>
    <property type="molecule type" value="Genomic_DNA"/>
</dbReference>
<dbReference type="RefSeq" id="WP_119052266.1">
    <property type="nucleotide sequence ID" value="NZ_CP032157.1"/>
</dbReference>
<name>A0A3B7MT07_9BACT</name>
<proteinExistence type="predicted"/>
<accession>A0A3B7MT07</accession>
<evidence type="ECO:0000313" key="3">
    <source>
        <dbReference type="EMBL" id="AXY76389.1"/>
    </source>
</evidence>
<dbReference type="InterPro" id="IPR010559">
    <property type="entry name" value="Sig_transdc_His_kin_internal"/>
</dbReference>
<dbReference type="InterPro" id="IPR036890">
    <property type="entry name" value="HATPase_C_sf"/>
</dbReference>
<dbReference type="GO" id="GO:0016020">
    <property type="term" value="C:membrane"/>
    <property type="evidence" value="ECO:0007669"/>
    <property type="project" value="InterPro"/>
</dbReference>
<dbReference type="Proteomes" id="UP000263900">
    <property type="component" value="Chromosome"/>
</dbReference>
<keyword evidence="3" id="KW-0418">Kinase</keyword>
<dbReference type="InterPro" id="IPR050640">
    <property type="entry name" value="Bact_2-comp_sensor_kinase"/>
</dbReference>
<dbReference type="PANTHER" id="PTHR34220">
    <property type="entry name" value="SENSOR HISTIDINE KINASE YPDA"/>
    <property type="match status" value="1"/>
</dbReference>
<reference evidence="3 4" key="1">
    <citation type="submission" date="2018-09" db="EMBL/GenBank/DDBJ databases">
        <title>Genome sequencing of strain 6GH32-13.</title>
        <authorList>
            <person name="Weon H.-Y."/>
            <person name="Heo J."/>
            <person name="Kwon S.-W."/>
        </authorList>
    </citation>
    <scope>NUCLEOTIDE SEQUENCE [LARGE SCALE GENOMIC DNA]</scope>
    <source>
        <strain evidence="3 4">5GH32-13</strain>
    </source>
</reference>
<dbReference type="GO" id="GO:0000155">
    <property type="term" value="F:phosphorelay sensor kinase activity"/>
    <property type="evidence" value="ECO:0007669"/>
    <property type="project" value="InterPro"/>
</dbReference>
<sequence>MRKHLFRIFLLLLSFEVIEELGSNIPKLIRNQPAFTSWQDRNDLLLRLSGFIILLLYPVVSYIIFRKNFHKNKKLAFLYWAIGITLIITLRYTIEQLFFPAHFGFRNYPSNVSWLYYFADNLFFAFLYSAFGGVYFFIQNEQEYRMRESQLQLVNKQTELSFLRSQINPHFLFNSLNNIYSLVYHHSDQSLTAIAKLSDLLRYMLYDSNEKVPLQKELDYIEKYMELQQMRFDHPLPVKLELTGNPGKASIPPLLLIPFVENAFKHGDTKNGNEIRMKLHADEALIRFGINNVVGNHQKDTSGGIGLENVQRRLELLYPGRHSLHIKKTKDIFEVELEIRK</sequence>
<dbReference type="KEGG" id="pseg:D3H65_21370"/>
<keyword evidence="3" id="KW-0808">Transferase</keyword>